<dbReference type="Proteomes" id="UP000257200">
    <property type="component" value="Unplaced"/>
</dbReference>
<evidence type="ECO:0000313" key="2">
    <source>
        <dbReference type="Proteomes" id="UP000257200"/>
    </source>
</evidence>
<evidence type="ECO:0000313" key="1">
    <source>
        <dbReference type="Ensembl" id="ENSAPOP00000012589.1"/>
    </source>
</evidence>
<dbReference type="Gene3D" id="3.40.50.12690">
    <property type="match status" value="1"/>
</dbReference>
<keyword evidence="2" id="KW-1185">Reference proteome</keyword>
<reference evidence="1" key="1">
    <citation type="submission" date="2025-08" db="UniProtKB">
        <authorList>
            <consortium name="Ensembl"/>
        </authorList>
    </citation>
    <scope>IDENTIFICATION</scope>
</reference>
<sequence length="205" mass="22556">MNLHFSLQVQHRYNIGDEHEFPPLPVVPRSRITCSPQRPGGLQRNGHSGSVVNKVLSSVAAACPPPLHETAQTAPPATHIIGDSIIRNVRMRGAVTRSFPGATVMDITEKIPHILKSSPEVTRIIIHTGTNDIPKQQSELLKEDFLHLFSVVNQFHLHVFISGPTRGVGRFSRLNIFGADGLHLNSAGCRLLSRLMSLRSKSISF</sequence>
<accession>A0A3Q1F8G1</accession>
<protein>
    <recommendedName>
        <fullName evidence="3">SGNH hydrolase-type esterase domain-containing protein</fullName>
    </recommendedName>
</protein>
<dbReference type="SUPFAM" id="SSF52266">
    <property type="entry name" value="SGNH hydrolase"/>
    <property type="match status" value="1"/>
</dbReference>
<dbReference type="Ensembl" id="ENSAPOT00000020718.1">
    <property type="protein sequence ID" value="ENSAPOP00000012589.1"/>
    <property type="gene ID" value="ENSAPOG00000015307.1"/>
</dbReference>
<dbReference type="InParanoid" id="A0A3Q1F8G1"/>
<dbReference type="AlphaFoldDB" id="A0A3Q1F8G1"/>
<reference evidence="1" key="2">
    <citation type="submission" date="2025-09" db="UniProtKB">
        <authorList>
            <consortium name="Ensembl"/>
        </authorList>
    </citation>
    <scope>IDENTIFICATION</scope>
</reference>
<name>A0A3Q1F8G1_9TELE</name>
<dbReference type="GeneTree" id="ENSGT00940000176971"/>
<proteinExistence type="predicted"/>
<organism evidence="1 2">
    <name type="scientific">Acanthochromis polyacanthus</name>
    <name type="common">spiny chromis</name>
    <dbReference type="NCBI Taxonomy" id="80966"/>
    <lineage>
        <taxon>Eukaryota</taxon>
        <taxon>Metazoa</taxon>
        <taxon>Chordata</taxon>
        <taxon>Craniata</taxon>
        <taxon>Vertebrata</taxon>
        <taxon>Euteleostomi</taxon>
        <taxon>Actinopterygii</taxon>
        <taxon>Neopterygii</taxon>
        <taxon>Teleostei</taxon>
        <taxon>Neoteleostei</taxon>
        <taxon>Acanthomorphata</taxon>
        <taxon>Ovalentaria</taxon>
        <taxon>Pomacentridae</taxon>
        <taxon>Acanthochromis</taxon>
    </lineage>
</organism>
<evidence type="ECO:0008006" key="3">
    <source>
        <dbReference type="Google" id="ProtNLM"/>
    </source>
</evidence>
<dbReference type="STRING" id="80966.ENSAPOP00000012589"/>